<dbReference type="Pfam" id="PF01032">
    <property type="entry name" value="FecCD"/>
    <property type="match status" value="1"/>
</dbReference>
<reference evidence="8 9" key="1">
    <citation type="submission" date="2018-06" db="EMBL/GenBank/DDBJ databases">
        <authorList>
            <consortium name="Pathogen Informatics"/>
            <person name="Doyle S."/>
        </authorList>
    </citation>
    <scope>NUCLEOTIDE SEQUENCE [LARGE SCALE GENOMIC DNA]</scope>
    <source>
        <strain evidence="8 9">NCTC7915</strain>
    </source>
</reference>
<evidence type="ECO:0000256" key="4">
    <source>
        <dbReference type="ARBA" id="ARBA00022475"/>
    </source>
</evidence>
<dbReference type="GO" id="GO:0022857">
    <property type="term" value="F:transmembrane transporter activity"/>
    <property type="evidence" value="ECO:0007669"/>
    <property type="project" value="InterPro"/>
</dbReference>
<organism evidence="8 9">
    <name type="scientific">Dermatophilus congolensis</name>
    <dbReference type="NCBI Taxonomy" id="1863"/>
    <lineage>
        <taxon>Bacteria</taxon>
        <taxon>Bacillati</taxon>
        <taxon>Actinomycetota</taxon>
        <taxon>Actinomycetes</taxon>
        <taxon>Micrococcales</taxon>
        <taxon>Dermatophilaceae</taxon>
        <taxon>Dermatophilus</taxon>
    </lineage>
</organism>
<evidence type="ECO:0000256" key="5">
    <source>
        <dbReference type="ARBA" id="ARBA00022692"/>
    </source>
</evidence>
<comment type="caution">
    <text evidence="8">The sequence shown here is derived from an EMBL/GenBank/DDBJ whole genome shotgun (WGS) entry which is preliminary data.</text>
</comment>
<dbReference type="Proteomes" id="UP000254118">
    <property type="component" value="Unassembled WGS sequence"/>
</dbReference>
<dbReference type="RefSeq" id="WP_258553304.1">
    <property type="nucleotide sequence ID" value="NZ_UFYA01000001.1"/>
</dbReference>
<protein>
    <submittedName>
        <fullName evidence="8">Vitamin B12 import system permease protein BtuC</fullName>
    </submittedName>
</protein>
<comment type="similarity">
    <text evidence="2">Belongs to the binding-protein-dependent transport system permease family. FecCD subfamily.</text>
</comment>
<keyword evidence="4" id="KW-1003">Cell membrane</keyword>
<proteinExistence type="inferred from homology"/>
<keyword evidence="7" id="KW-0472">Membrane</keyword>
<sequence length="86" mass="8808">MFAGIPGVGSGSELADPVADLLWQIRFPRTVLALMVGASLSLAGASYQGVFHNPLADPYLLGASAGGRCGCCARAWVWCAVHGGAF</sequence>
<keyword evidence="6" id="KW-1133">Transmembrane helix</keyword>
<evidence type="ECO:0000256" key="1">
    <source>
        <dbReference type="ARBA" id="ARBA00004651"/>
    </source>
</evidence>
<dbReference type="GO" id="GO:0005886">
    <property type="term" value="C:plasma membrane"/>
    <property type="evidence" value="ECO:0007669"/>
    <property type="project" value="UniProtKB-SubCell"/>
</dbReference>
<evidence type="ECO:0000256" key="7">
    <source>
        <dbReference type="ARBA" id="ARBA00023136"/>
    </source>
</evidence>
<dbReference type="PANTHER" id="PTHR30472:SF25">
    <property type="entry name" value="ABC TRANSPORTER PERMEASE PROTEIN MJ0876-RELATED"/>
    <property type="match status" value="1"/>
</dbReference>
<evidence type="ECO:0000256" key="3">
    <source>
        <dbReference type="ARBA" id="ARBA00022448"/>
    </source>
</evidence>
<keyword evidence="3" id="KW-0813">Transport</keyword>
<evidence type="ECO:0000256" key="2">
    <source>
        <dbReference type="ARBA" id="ARBA00007935"/>
    </source>
</evidence>
<dbReference type="InterPro" id="IPR037294">
    <property type="entry name" value="ABC_BtuC-like"/>
</dbReference>
<dbReference type="Gene3D" id="1.10.3470.10">
    <property type="entry name" value="ABC transporter involved in vitamin B12 uptake, BtuC"/>
    <property type="match status" value="1"/>
</dbReference>
<accession>A0AA46BMF7</accession>
<comment type="subcellular location">
    <subcellularLocation>
        <location evidence="1">Cell membrane</location>
        <topology evidence="1">Multi-pass membrane protein</topology>
    </subcellularLocation>
</comment>
<keyword evidence="5" id="KW-0812">Transmembrane</keyword>
<dbReference type="EMBL" id="UFYA01000001">
    <property type="protein sequence ID" value="STD07247.1"/>
    <property type="molecule type" value="Genomic_DNA"/>
</dbReference>
<dbReference type="PANTHER" id="PTHR30472">
    <property type="entry name" value="FERRIC ENTEROBACTIN TRANSPORT SYSTEM PERMEASE PROTEIN"/>
    <property type="match status" value="1"/>
</dbReference>
<gene>
    <name evidence="8" type="primary">btuC_1</name>
    <name evidence="8" type="ORF">NCTC7915_00768</name>
</gene>
<dbReference type="SUPFAM" id="SSF81345">
    <property type="entry name" value="ABC transporter involved in vitamin B12 uptake, BtuC"/>
    <property type="match status" value="1"/>
</dbReference>
<dbReference type="InterPro" id="IPR000522">
    <property type="entry name" value="ABC_transptr_permease_BtuC"/>
</dbReference>
<evidence type="ECO:0000256" key="6">
    <source>
        <dbReference type="ARBA" id="ARBA00022989"/>
    </source>
</evidence>
<evidence type="ECO:0000313" key="9">
    <source>
        <dbReference type="Proteomes" id="UP000254118"/>
    </source>
</evidence>
<dbReference type="AlphaFoldDB" id="A0AA46BMF7"/>
<name>A0AA46BMF7_9MICO</name>
<evidence type="ECO:0000313" key="8">
    <source>
        <dbReference type="EMBL" id="STD07247.1"/>
    </source>
</evidence>